<sequence length="1096" mass="125379">MQGSEDTKRIVGGRAMSRRHRFGDSHKRHFSSYFWRFVAAFLAMSDDLFDVFDGTKTKRPQHTILEAMESAETLSDDDEDENNNVVDEKIGEPPEKYRKVESTKSEKNDKRPENFRENRKKIRSIRLEDPVTTTDATENNDLKTNCIHDVSLPEDYGEYRFVPKEMNYKPAKEYKFTLDAFQSTSILCLERHESVLVSAHTSAGKTAIAEYAVAMSLRDGQRVIYTSPIKALSNQKYRELYEEFTDVGLMTGDVTINPNAGCLVMTTEILRSMLYRGSEVIREVAWVIFDEVHYMRDKERGVVWEETIIMVPESVRFVFLSATIPNAREFAEWIVQLKNQPCHTVYTDSRPVPLQHYLFPAGGDGLYLVVDEKGNFRDDTFEKALSKIGENPVKGADRKKKGASDVYRIVQLIMEREYDPVIVFAFSRRECEGLALQLSKLELNSDEQKSLVEQVFVNAMDSLSEADKKLPQITAALPLLKRGIGIHHSGLLPILKEVTEILFQEGLIKVLFATETFAMGLNMPAKTVVFTAVRKFDGESFRFISGGEYIQMSGRAGRRGLDERGISILTVDEKIQPETARAILKGNADPLRSSFHLEYNMLLNLLRSEEANPEYVISRSLAQFQADRALPDNETKLDKLIKEKEALNISMEEDVKEFIAYRDQLERLGAKVRQIVFQPKYAVAFLQVGRLARFSQQQEQQPQRKDKKEEKEDTRDFGWGVIVNFTKQKGNKYIVDALVLCKQLPNENVFVPAANENNMNNAEDPDAFWHVLPFPLSSLDALSSIRVYMPKDLRPRENRAAVGKSVFQVIRQFPKGIPLLDPIEDMGIKNEEFRKLIRQVESVEDQLFSSKLARHFSLSLHAPYPQELCNLLDLYRRKEQLEAEIKAVKRQIRLGQGLILREELKRMLRVLRRLGFINQENIVEKKGRTACEVNTADELVLTELMFHGAFNEMKPAVAVALLSCFVYDEKQDEEFSFRNDALKDAFNTLQNVARRVGTVTKECKIPIDVDEYVQSFDPSMMNIVYSWCCGATFGAICKDTNIFEGSIIRCMRRLEELLRQLCAAAHSIGNAELEALFEKGSELLKRDIAFQASLYL</sequence>
<comment type="caution">
    <text evidence="11">The sequence shown here is derived from an EMBL/GenBank/DDBJ whole genome shotgun (WGS) entry which is preliminary data.</text>
</comment>
<dbReference type="Pfam" id="PF00270">
    <property type="entry name" value="DEAD"/>
    <property type="match status" value="1"/>
</dbReference>
<dbReference type="InterPro" id="IPR016438">
    <property type="entry name" value="SKI2-like"/>
</dbReference>
<dbReference type="PROSITE" id="PS51192">
    <property type="entry name" value="HELICASE_ATP_BIND_1"/>
    <property type="match status" value="1"/>
</dbReference>
<dbReference type="GO" id="GO:0003724">
    <property type="term" value="F:RNA helicase activity"/>
    <property type="evidence" value="ECO:0007669"/>
    <property type="project" value="InterPro"/>
</dbReference>
<dbReference type="GO" id="GO:0016787">
    <property type="term" value="F:hydrolase activity"/>
    <property type="evidence" value="ECO:0007669"/>
    <property type="project" value="UniProtKB-KW"/>
</dbReference>
<evidence type="ECO:0000313" key="11">
    <source>
        <dbReference type="EMBL" id="KAK4528758.1"/>
    </source>
</evidence>
<comment type="subcellular location">
    <subcellularLocation>
        <location evidence="1">Nucleus</location>
    </subcellularLocation>
</comment>
<dbReference type="InterPro" id="IPR011545">
    <property type="entry name" value="DEAD/DEAH_box_helicase_dom"/>
</dbReference>
<dbReference type="Gene3D" id="1.10.3380.30">
    <property type="match status" value="1"/>
</dbReference>
<evidence type="ECO:0000313" key="12">
    <source>
        <dbReference type="Proteomes" id="UP001300502"/>
    </source>
</evidence>
<dbReference type="InterPro" id="IPR012961">
    <property type="entry name" value="Ski2/MTR4_C"/>
</dbReference>
<dbReference type="InterPro" id="IPR048392">
    <property type="entry name" value="MTR4-like_stalk"/>
</dbReference>
<feature type="coiled-coil region" evidence="7">
    <location>
        <begin position="871"/>
        <end position="898"/>
    </location>
</feature>
<dbReference type="EMBL" id="JANCYU010000069">
    <property type="protein sequence ID" value="KAK4528758.1"/>
    <property type="molecule type" value="Genomic_DNA"/>
</dbReference>
<dbReference type="InterPro" id="IPR025696">
    <property type="entry name" value="Beta-barrel_MTR4"/>
</dbReference>
<evidence type="ECO:0000256" key="5">
    <source>
        <dbReference type="ARBA" id="ARBA00022840"/>
    </source>
</evidence>
<evidence type="ECO:0000259" key="9">
    <source>
        <dbReference type="PROSITE" id="PS51192"/>
    </source>
</evidence>
<dbReference type="SMART" id="SM00490">
    <property type="entry name" value="HELICc"/>
    <property type="match status" value="1"/>
</dbReference>
<dbReference type="InterPro" id="IPR050699">
    <property type="entry name" value="RNA-DNA_Helicase"/>
</dbReference>
<keyword evidence="7" id="KW-0175">Coiled coil</keyword>
<evidence type="ECO:0000256" key="6">
    <source>
        <dbReference type="ARBA" id="ARBA00023242"/>
    </source>
</evidence>
<evidence type="ECO:0008006" key="13">
    <source>
        <dbReference type="Google" id="ProtNLM"/>
    </source>
</evidence>
<dbReference type="CDD" id="cd18795">
    <property type="entry name" value="SF2_C_Ski2"/>
    <property type="match status" value="1"/>
</dbReference>
<dbReference type="GO" id="GO:0000460">
    <property type="term" value="P:maturation of 5.8S rRNA"/>
    <property type="evidence" value="ECO:0007669"/>
    <property type="project" value="TreeGrafter"/>
</dbReference>
<dbReference type="InterPro" id="IPR014001">
    <property type="entry name" value="Helicase_ATP-bd"/>
</dbReference>
<dbReference type="InterPro" id="IPR027417">
    <property type="entry name" value="P-loop_NTPase"/>
</dbReference>
<feature type="region of interest" description="Disordered" evidence="8">
    <location>
        <begin position="71"/>
        <end position="129"/>
    </location>
</feature>
<dbReference type="SMART" id="SM01142">
    <property type="entry name" value="DSHCT"/>
    <property type="match status" value="1"/>
</dbReference>
<accession>A0AAV9IN99</accession>
<dbReference type="Proteomes" id="UP001300502">
    <property type="component" value="Unassembled WGS sequence"/>
</dbReference>
<evidence type="ECO:0000256" key="1">
    <source>
        <dbReference type="ARBA" id="ARBA00004123"/>
    </source>
</evidence>
<feature type="domain" description="Helicase C-terminal" evidence="10">
    <location>
        <begin position="437"/>
        <end position="607"/>
    </location>
</feature>
<feature type="compositionally biased region" description="Basic and acidic residues" evidence="8">
    <location>
        <begin position="86"/>
        <end position="117"/>
    </location>
</feature>
<reference evidence="11 12" key="1">
    <citation type="submission" date="2022-07" db="EMBL/GenBank/DDBJ databases">
        <title>Genome-wide signatures of adaptation to extreme environments.</title>
        <authorList>
            <person name="Cho C.H."/>
            <person name="Yoon H.S."/>
        </authorList>
    </citation>
    <scope>NUCLEOTIDE SEQUENCE [LARGE SCALE GENOMIC DNA]</scope>
    <source>
        <strain evidence="11 12">108.79 E11</strain>
    </source>
</reference>
<dbReference type="PIRSF" id="PIRSF005198">
    <property type="entry name" value="Antiviral_helicase_SKI2"/>
    <property type="match status" value="1"/>
</dbReference>
<dbReference type="Pfam" id="PF08148">
    <property type="entry name" value="DSHCT"/>
    <property type="match status" value="1"/>
</dbReference>
<evidence type="ECO:0000259" key="10">
    <source>
        <dbReference type="PROSITE" id="PS51194"/>
    </source>
</evidence>
<keyword evidence="6" id="KW-0539">Nucleus</keyword>
<evidence type="ECO:0000256" key="4">
    <source>
        <dbReference type="ARBA" id="ARBA00022806"/>
    </source>
</evidence>
<dbReference type="FunFam" id="3.40.50.300:FF:000141">
    <property type="entry name" value="ATP-dependent RNA helicase DOB1"/>
    <property type="match status" value="1"/>
</dbReference>
<dbReference type="FunFam" id="3.40.50.300:FF:000083">
    <property type="entry name" value="ATP-dependent RNA helicase DOB1"/>
    <property type="match status" value="1"/>
</dbReference>
<organism evidence="11 12">
    <name type="scientific">Galdieria yellowstonensis</name>
    <dbReference type="NCBI Taxonomy" id="3028027"/>
    <lineage>
        <taxon>Eukaryota</taxon>
        <taxon>Rhodophyta</taxon>
        <taxon>Bangiophyceae</taxon>
        <taxon>Galdieriales</taxon>
        <taxon>Galdieriaceae</taxon>
        <taxon>Galdieria</taxon>
    </lineage>
</organism>
<dbReference type="CDD" id="cd18024">
    <property type="entry name" value="DEXHc_Mtr4-like"/>
    <property type="match status" value="1"/>
</dbReference>
<proteinExistence type="predicted"/>
<protein>
    <recommendedName>
        <fullName evidence="13">ATP-dependent RNA helicase</fullName>
    </recommendedName>
</protein>
<dbReference type="SUPFAM" id="SSF52540">
    <property type="entry name" value="P-loop containing nucleoside triphosphate hydrolases"/>
    <property type="match status" value="1"/>
</dbReference>
<evidence type="ECO:0000256" key="8">
    <source>
        <dbReference type="SAM" id="MobiDB-lite"/>
    </source>
</evidence>
<name>A0AAV9IN99_9RHOD</name>
<evidence type="ECO:0000256" key="3">
    <source>
        <dbReference type="ARBA" id="ARBA00022801"/>
    </source>
</evidence>
<dbReference type="Pfam" id="PF13234">
    <property type="entry name" value="MTR4_beta-barrel"/>
    <property type="match status" value="1"/>
</dbReference>
<dbReference type="PROSITE" id="PS51194">
    <property type="entry name" value="HELICASE_CTER"/>
    <property type="match status" value="1"/>
</dbReference>
<dbReference type="AlphaFoldDB" id="A0AAV9IN99"/>
<dbReference type="GO" id="GO:0006401">
    <property type="term" value="P:RNA catabolic process"/>
    <property type="evidence" value="ECO:0007669"/>
    <property type="project" value="InterPro"/>
</dbReference>
<dbReference type="Pfam" id="PF00271">
    <property type="entry name" value="Helicase_C"/>
    <property type="match status" value="1"/>
</dbReference>
<feature type="domain" description="Helicase ATP-binding" evidence="9">
    <location>
        <begin position="186"/>
        <end position="342"/>
    </location>
</feature>
<keyword evidence="5" id="KW-0067">ATP-binding</keyword>
<evidence type="ECO:0000256" key="7">
    <source>
        <dbReference type="SAM" id="Coils"/>
    </source>
</evidence>
<dbReference type="SMART" id="SM00487">
    <property type="entry name" value="DEXDc"/>
    <property type="match status" value="1"/>
</dbReference>
<dbReference type="InterPro" id="IPR001650">
    <property type="entry name" value="Helicase_C-like"/>
</dbReference>
<gene>
    <name evidence="11" type="ORF">GAYE_SCF64G6704</name>
</gene>
<dbReference type="Gene3D" id="3.40.50.300">
    <property type="entry name" value="P-loop containing nucleotide triphosphate hydrolases"/>
    <property type="match status" value="2"/>
</dbReference>
<keyword evidence="3" id="KW-0378">Hydrolase</keyword>
<keyword evidence="12" id="KW-1185">Reference proteome</keyword>
<keyword evidence="4" id="KW-0347">Helicase</keyword>
<dbReference type="GO" id="GO:0003723">
    <property type="term" value="F:RNA binding"/>
    <property type="evidence" value="ECO:0007669"/>
    <property type="project" value="InterPro"/>
</dbReference>
<evidence type="ECO:0000256" key="2">
    <source>
        <dbReference type="ARBA" id="ARBA00022741"/>
    </source>
</evidence>
<dbReference type="Gene3D" id="2.40.30.300">
    <property type="match status" value="1"/>
</dbReference>
<dbReference type="GO" id="GO:0005524">
    <property type="term" value="F:ATP binding"/>
    <property type="evidence" value="ECO:0007669"/>
    <property type="project" value="UniProtKB-KW"/>
</dbReference>
<dbReference type="PANTHER" id="PTHR12131:SF7">
    <property type="entry name" value="EXOSOME RNA HELICASE MTR4"/>
    <property type="match status" value="1"/>
</dbReference>
<keyword evidence="2" id="KW-0547">Nucleotide-binding</keyword>
<dbReference type="Pfam" id="PF21408">
    <property type="entry name" value="MTR4-like_stalk"/>
    <property type="match status" value="1"/>
</dbReference>
<dbReference type="PANTHER" id="PTHR12131">
    <property type="entry name" value="ATP-DEPENDENT RNA AND DNA HELICASE"/>
    <property type="match status" value="1"/>
</dbReference>
<dbReference type="GO" id="GO:0005634">
    <property type="term" value="C:nucleus"/>
    <property type="evidence" value="ECO:0007669"/>
    <property type="project" value="UniProtKB-SubCell"/>
</dbReference>